<dbReference type="InterPro" id="IPR007359">
    <property type="entry name" value="SigmaE_reg_RseC_MucC"/>
</dbReference>
<sequence>MLKEHAVVINYKSTTATVKCQSKTACGECAAKSSCGSTALSQLNGSSKEHIFTIESSIPLQKGQIVEIGLPKHSLISSVLLLYFLPLSVILISTLVADYLFQREWQNVVFIFFCTALSFIIVRLIAKKLHQKSNYQPILLRIK</sequence>
<evidence type="ECO:0000256" key="1">
    <source>
        <dbReference type="SAM" id="Phobius"/>
    </source>
</evidence>
<accession>A0ABW3IA89</accession>
<dbReference type="PIRSF" id="PIRSF004923">
    <property type="entry name" value="RseC"/>
    <property type="match status" value="1"/>
</dbReference>
<keyword evidence="1" id="KW-1133">Transmembrane helix</keyword>
<evidence type="ECO:0000313" key="2">
    <source>
        <dbReference type="EMBL" id="MFD0966850.1"/>
    </source>
</evidence>
<dbReference type="Pfam" id="PF04246">
    <property type="entry name" value="RseC_MucC"/>
    <property type="match status" value="1"/>
</dbReference>
<name>A0ABW3IA89_9PAST</name>
<dbReference type="EMBL" id="JBHTJN010000025">
    <property type="protein sequence ID" value="MFD0966850.1"/>
    <property type="molecule type" value="Genomic_DNA"/>
</dbReference>
<protein>
    <submittedName>
        <fullName evidence="2">SoxR reducing system RseC family protein</fullName>
    </submittedName>
</protein>
<dbReference type="RefSeq" id="WP_380821720.1">
    <property type="nucleotide sequence ID" value="NZ_JBHTJN010000025.1"/>
</dbReference>
<keyword evidence="1" id="KW-0812">Transmembrane</keyword>
<dbReference type="PANTHER" id="PTHR35867">
    <property type="entry name" value="PROTEIN RSEC"/>
    <property type="match status" value="1"/>
</dbReference>
<feature type="transmembrane region" description="Helical" evidence="1">
    <location>
        <begin position="80"/>
        <end position="101"/>
    </location>
</feature>
<organism evidence="2 3">
    <name type="scientific">Seminibacterium arietis</name>
    <dbReference type="NCBI Taxonomy" id="1173502"/>
    <lineage>
        <taxon>Bacteria</taxon>
        <taxon>Pseudomonadati</taxon>
        <taxon>Pseudomonadota</taxon>
        <taxon>Gammaproteobacteria</taxon>
        <taxon>Pasteurellales</taxon>
        <taxon>Pasteurellaceae</taxon>
        <taxon>Seminibacterium</taxon>
    </lineage>
</organism>
<proteinExistence type="predicted"/>
<feature type="transmembrane region" description="Helical" evidence="1">
    <location>
        <begin position="107"/>
        <end position="126"/>
    </location>
</feature>
<reference evidence="3" key="1">
    <citation type="journal article" date="2019" name="Int. J. Syst. Evol. Microbiol.">
        <title>The Global Catalogue of Microorganisms (GCM) 10K type strain sequencing project: providing services to taxonomists for standard genome sequencing and annotation.</title>
        <authorList>
            <consortium name="The Broad Institute Genomics Platform"/>
            <consortium name="The Broad Institute Genome Sequencing Center for Infectious Disease"/>
            <person name="Wu L."/>
            <person name="Ma J."/>
        </authorList>
    </citation>
    <scope>NUCLEOTIDE SEQUENCE [LARGE SCALE GENOMIC DNA]</scope>
    <source>
        <strain evidence="3">CCUG 61707</strain>
    </source>
</reference>
<dbReference type="InterPro" id="IPR026268">
    <property type="entry name" value="RseC"/>
</dbReference>
<dbReference type="Proteomes" id="UP001596996">
    <property type="component" value="Unassembled WGS sequence"/>
</dbReference>
<evidence type="ECO:0000313" key="3">
    <source>
        <dbReference type="Proteomes" id="UP001596996"/>
    </source>
</evidence>
<keyword evidence="3" id="KW-1185">Reference proteome</keyword>
<keyword evidence="1" id="KW-0472">Membrane</keyword>
<gene>
    <name evidence="2" type="ORF">ACFQ02_08390</name>
</gene>
<dbReference type="PANTHER" id="PTHR35867:SF1">
    <property type="entry name" value="PROTEIN RSEC"/>
    <property type="match status" value="1"/>
</dbReference>
<comment type="caution">
    <text evidence="2">The sequence shown here is derived from an EMBL/GenBank/DDBJ whole genome shotgun (WGS) entry which is preliminary data.</text>
</comment>